<dbReference type="EMBL" id="LCTW02000274">
    <property type="protein sequence ID" value="KXX75388.1"/>
    <property type="molecule type" value="Genomic_DNA"/>
</dbReference>
<protein>
    <recommendedName>
        <fullName evidence="2">DUF7907 domain-containing protein</fullName>
    </recommendedName>
</protein>
<name>A0A175VV32_9PEZI</name>
<dbReference type="InterPro" id="IPR057229">
    <property type="entry name" value="DUF7907"/>
</dbReference>
<evidence type="ECO:0000256" key="1">
    <source>
        <dbReference type="SAM" id="SignalP"/>
    </source>
</evidence>
<reference evidence="3 4" key="1">
    <citation type="journal article" date="2016" name="Genome Announc.">
        <title>Genome Sequence of Madurella mycetomatis mm55, Isolated from a Human Mycetoma Case in Sudan.</title>
        <authorList>
            <person name="Smit S."/>
            <person name="Derks M.F."/>
            <person name="Bervoets S."/>
            <person name="Fahal A."/>
            <person name="van Leeuwen W."/>
            <person name="van Belkum A."/>
            <person name="van de Sande W.W."/>
        </authorList>
    </citation>
    <scope>NUCLEOTIDE SEQUENCE [LARGE SCALE GENOMIC DNA]</scope>
    <source>
        <strain evidence="4">mm55</strain>
    </source>
</reference>
<feature type="signal peptide" evidence="1">
    <location>
        <begin position="1"/>
        <end position="18"/>
    </location>
</feature>
<accession>A0A175VV32</accession>
<proteinExistence type="predicted"/>
<keyword evidence="4" id="KW-1185">Reference proteome</keyword>
<evidence type="ECO:0000313" key="4">
    <source>
        <dbReference type="Proteomes" id="UP000078237"/>
    </source>
</evidence>
<dbReference type="VEuPathDB" id="FungiDB:MMYC01_208123"/>
<comment type="caution">
    <text evidence="3">The sequence shown here is derived from an EMBL/GenBank/DDBJ whole genome shotgun (WGS) entry which is preliminary data.</text>
</comment>
<gene>
    <name evidence="3" type="ORF">MMYC01_208123</name>
</gene>
<dbReference type="AlphaFoldDB" id="A0A175VV32"/>
<dbReference type="OrthoDB" id="3518533at2759"/>
<dbReference type="Pfam" id="PF25484">
    <property type="entry name" value="DUF7907"/>
    <property type="match status" value="1"/>
</dbReference>
<evidence type="ECO:0000313" key="3">
    <source>
        <dbReference type="EMBL" id="KXX75388.1"/>
    </source>
</evidence>
<sequence>MHFTTATALLSIAAFAAAAPVDIDSYPPTVNSKAFRLVVNVTDPSRDLSPPVHGTEIFPYFINSSLIRAGVAQAGAGSVFLQFPDPNPSSPKFAPFGGQLLTEQGGPDNVLGLNQISHPDDTPFPDNDPRYAMSFTPGKGTMGIQLAVGGHYAFVRPSEFSGGLGNFAICRIDLGQRDHHGHERWMQALDSISLSTDENGEFGLHIPEGCTHVRLVAQCDVLKEVPEGSAAWPFHQAAQEVRCYEDVMAIDWSQYEFSL</sequence>
<feature type="chain" id="PRO_5008043330" description="DUF7907 domain-containing protein" evidence="1">
    <location>
        <begin position="19"/>
        <end position="259"/>
    </location>
</feature>
<feature type="domain" description="DUF7907" evidence="2">
    <location>
        <begin position="32"/>
        <end position="219"/>
    </location>
</feature>
<organism evidence="3 4">
    <name type="scientific">Madurella mycetomatis</name>
    <dbReference type="NCBI Taxonomy" id="100816"/>
    <lineage>
        <taxon>Eukaryota</taxon>
        <taxon>Fungi</taxon>
        <taxon>Dikarya</taxon>
        <taxon>Ascomycota</taxon>
        <taxon>Pezizomycotina</taxon>
        <taxon>Sordariomycetes</taxon>
        <taxon>Sordariomycetidae</taxon>
        <taxon>Sordariales</taxon>
        <taxon>Sordariales incertae sedis</taxon>
        <taxon>Madurella</taxon>
    </lineage>
</organism>
<dbReference type="STRING" id="100816.A0A175VV32"/>
<dbReference type="Proteomes" id="UP000078237">
    <property type="component" value="Unassembled WGS sequence"/>
</dbReference>
<keyword evidence="1" id="KW-0732">Signal</keyword>
<evidence type="ECO:0000259" key="2">
    <source>
        <dbReference type="Pfam" id="PF25484"/>
    </source>
</evidence>